<name>A0ABQ0VP04_9BACI</name>
<dbReference type="InterPro" id="IPR001584">
    <property type="entry name" value="Integrase_cat-core"/>
</dbReference>
<dbReference type="Pfam" id="PF13333">
    <property type="entry name" value="rve_2"/>
    <property type="match status" value="1"/>
</dbReference>
<proteinExistence type="predicted"/>
<gene>
    <name evidence="2" type="ORF">HHA03_24440</name>
</gene>
<protein>
    <recommendedName>
        <fullName evidence="1">Integrase catalytic domain-containing protein</fullName>
    </recommendedName>
</protein>
<dbReference type="Proteomes" id="UP000321547">
    <property type="component" value="Unassembled WGS sequence"/>
</dbReference>
<keyword evidence="3" id="KW-1185">Reference proteome</keyword>
<dbReference type="RefSeq" id="WP_089832086.1">
    <property type="nucleotide sequence ID" value="NZ_BJWI01000079.1"/>
</dbReference>
<reference evidence="2 3" key="1">
    <citation type="submission" date="2019-07" db="EMBL/GenBank/DDBJ databases">
        <title>Whole genome shotgun sequence of Halolactibacillus halophilus NBRC 100868.</title>
        <authorList>
            <person name="Hosoyama A."/>
            <person name="Uohara A."/>
            <person name="Ohji S."/>
            <person name="Ichikawa N."/>
        </authorList>
    </citation>
    <scope>NUCLEOTIDE SEQUENCE [LARGE SCALE GENOMIC DNA]</scope>
    <source>
        <strain evidence="2 3">NBRC 100868</strain>
    </source>
</reference>
<organism evidence="2 3">
    <name type="scientific">Halolactibacillus halophilus</name>
    <dbReference type="NCBI Taxonomy" id="306540"/>
    <lineage>
        <taxon>Bacteria</taxon>
        <taxon>Bacillati</taxon>
        <taxon>Bacillota</taxon>
        <taxon>Bacilli</taxon>
        <taxon>Bacillales</taxon>
        <taxon>Bacillaceae</taxon>
        <taxon>Halolactibacillus</taxon>
    </lineage>
</organism>
<accession>A0ABQ0VP04</accession>
<feature type="domain" description="Integrase catalytic" evidence="1">
    <location>
        <begin position="19"/>
        <end position="72"/>
    </location>
</feature>
<evidence type="ECO:0000313" key="3">
    <source>
        <dbReference type="Proteomes" id="UP000321547"/>
    </source>
</evidence>
<comment type="caution">
    <text evidence="2">The sequence shown here is derived from an EMBL/GenBank/DDBJ whole genome shotgun (WGS) entry which is preliminary data.</text>
</comment>
<sequence>MPYYYVATKRDNQDKAIAEAVFKTLKTKFILDEQLASQEALDLGLFDYVKWYNNVRIPGSLDYQTPAEYKKNRAVHAAS</sequence>
<evidence type="ECO:0000313" key="2">
    <source>
        <dbReference type="EMBL" id="GEM02912.1"/>
    </source>
</evidence>
<dbReference type="SUPFAM" id="SSF53098">
    <property type="entry name" value="Ribonuclease H-like"/>
    <property type="match status" value="1"/>
</dbReference>
<dbReference type="InterPro" id="IPR012337">
    <property type="entry name" value="RNaseH-like_sf"/>
</dbReference>
<evidence type="ECO:0000259" key="1">
    <source>
        <dbReference type="Pfam" id="PF13333"/>
    </source>
</evidence>
<dbReference type="EMBL" id="BJWI01000079">
    <property type="protein sequence ID" value="GEM02912.1"/>
    <property type="molecule type" value="Genomic_DNA"/>
</dbReference>